<name>A0A6P8H5X9_ACTTE</name>
<protein>
    <recommendedName>
        <fullName evidence="17">Polypeptide N-acetylgalactosaminyltransferase</fullName>
        <ecNumber evidence="17">2.4.1.-</ecNumber>
    </recommendedName>
    <alternativeName>
        <fullName evidence="17">Protein-UDP acetylgalactosaminyltransferase</fullName>
    </alternativeName>
</protein>
<evidence type="ECO:0000256" key="7">
    <source>
        <dbReference type="ARBA" id="ARBA00022692"/>
    </source>
</evidence>
<dbReference type="InterPro" id="IPR029044">
    <property type="entry name" value="Nucleotide-diphossugar_trans"/>
</dbReference>
<keyword evidence="19" id="KW-1185">Reference proteome</keyword>
<dbReference type="SUPFAM" id="SSF53448">
    <property type="entry name" value="Nucleotide-diphospho-sugar transferases"/>
    <property type="match status" value="1"/>
</dbReference>
<evidence type="ECO:0000256" key="11">
    <source>
        <dbReference type="ARBA" id="ARBA00022989"/>
    </source>
</evidence>
<dbReference type="InterPro" id="IPR045885">
    <property type="entry name" value="GalNAc-T"/>
</dbReference>
<reference evidence="20" key="1">
    <citation type="submission" date="2025-08" db="UniProtKB">
        <authorList>
            <consortium name="RefSeq"/>
        </authorList>
    </citation>
    <scope>IDENTIFICATION</scope>
    <source>
        <tissue evidence="20">Tentacle</tissue>
    </source>
</reference>
<evidence type="ECO:0000256" key="1">
    <source>
        <dbReference type="ARBA" id="ARBA00001936"/>
    </source>
</evidence>
<dbReference type="FunFam" id="3.90.550.10:FF:000021">
    <property type="entry name" value="Polypeptide N-acetylgalactosaminyltransferase"/>
    <property type="match status" value="1"/>
</dbReference>
<gene>
    <name evidence="20" type="primary">LOC116289043</name>
</gene>
<evidence type="ECO:0000256" key="17">
    <source>
        <dbReference type="RuleBase" id="RU361242"/>
    </source>
</evidence>
<evidence type="ECO:0000256" key="13">
    <source>
        <dbReference type="ARBA" id="ARBA00023136"/>
    </source>
</evidence>
<evidence type="ECO:0000313" key="20">
    <source>
        <dbReference type="RefSeq" id="XP_031551779.1"/>
    </source>
</evidence>
<comment type="cofactor">
    <cofactor evidence="1 17">
        <name>Mn(2+)</name>
        <dbReference type="ChEBI" id="CHEBI:29035"/>
    </cofactor>
</comment>
<keyword evidence="10" id="KW-0735">Signal-anchor</keyword>
<dbReference type="InterPro" id="IPR001173">
    <property type="entry name" value="Glyco_trans_2-like"/>
</dbReference>
<dbReference type="CDD" id="cd02510">
    <property type="entry name" value="pp-GalNAc-T"/>
    <property type="match status" value="1"/>
</dbReference>
<dbReference type="GO" id="GO:0004653">
    <property type="term" value="F:polypeptide N-acetylgalactosaminyltransferase activity"/>
    <property type="evidence" value="ECO:0007669"/>
    <property type="project" value="TreeGrafter"/>
</dbReference>
<keyword evidence="14 17" id="KW-1015">Disulfide bond</keyword>
<dbReference type="PANTHER" id="PTHR11675:SF101">
    <property type="entry name" value="POLYPEPTIDE N-ACETYLGALACTOSAMINYLTRANSFERASE 5"/>
    <property type="match status" value="1"/>
</dbReference>
<dbReference type="Gene3D" id="2.80.10.50">
    <property type="match status" value="1"/>
</dbReference>
<keyword evidence="13 17" id="KW-0472">Membrane</keyword>
<dbReference type="GO" id="GO:0046872">
    <property type="term" value="F:metal ion binding"/>
    <property type="evidence" value="ECO:0007669"/>
    <property type="project" value="UniProtKB-KW"/>
</dbReference>
<keyword evidence="11 17" id="KW-1133">Transmembrane helix</keyword>
<dbReference type="PROSITE" id="PS50231">
    <property type="entry name" value="RICIN_B_LECTIN"/>
    <property type="match status" value="1"/>
</dbReference>
<dbReference type="SUPFAM" id="SSF50370">
    <property type="entry name" value="Ricin B-like lectins"/>
    <property type="match status" value="1"/>
</dbReference>
<accession>A0A6P8H5X9</accession>
<dbReference type="SMART" id="SM00458">
    <property type="entry name" value="RICIN"/>
    <property type="match status" value="1"/>
</dbReference>
<evidence type="ECO:0000256" key="5">
    <source>
        <dbReference type="ARBA" id="ARBA00022676"/>
    </source>
</evidence>
<dbReference type="AlphaFoldDB" id="A0A6P8H5X9"/>
<evidence type="ECO:0000259" key="18">
    <source>
        <dbReference type="SMART" id="SM00458"/>
    </source>
</evidence>
<keyword evidence="5 17" id="KW-0328">Glycosyltransferase</keyword>
<dbReference type="CDD" id="cd23437">
    <property type="entry name" value="beta-trefoil_Ricin_GALNT7"/>
    <property type="match status" value="1"/>
</dbReference>
<keyword evidence="15" id="KW-0325">Glycoprotein</keyword>
<dbReference type="UniPathway" id="UPA00378"/>
<organism evidence="19 20">
    <name type="scientific">Actinia tenebrosa</name>
    <name type="common">Australian red waratah sea anemone</name>
    <dbReference type="NCBI Taxonomy" id="6105"/>
    <lineage>
        <taxon>Eukaryota</taxon>
        <taxon>Metazoa</taxon>
        <taxon>Cnidaria</taxon>
        <taxon>Anthozoa</taxon>
        <taxon>Hexacorallia</taxon>
        <taxon>Actiniaria</taxon>
        <taxon>Actiniidae</taxon>
        <taxon>Actinia</taxon>
    </lineage>
</organism>
<dbReference type="FunFam" id="2.80.10.50:FF:000047">
    <property type="entry name" value="Polypeptide N-acetylgalactosaminyltransferase"/>
    <property type="match status" value="1"/>
</dbReference>
<dbReference type="Proteomes" id="UP000515163">
    <property type="component" value="Unplaced"/>
</dbReference>
<dbReference type="InterPro" id="IPR035992">
    <property type="entry name" value="Ricin_B-like_lectins"/>
</dbReference>
<dbReference type="GO" id="GO:0000139">
    <property type="term" value="C:Golgi membrane"/>
    <property type="evidence" value="ECO:0007669"/>
    <property type="project" value="UniProtKB-SubCell"/>
</dbReference>
<evidence type="ECO:0000256" key="14">
    <source>
        <dbReference type="ARBA" id="ARBA00023157"/>
    </source>
</evidence>
<evidence type="ECO:0000256" key="10">
    <source>
        <dbReference type="ARBA" id="ARBA00022968"/>
    </source>
</evidence>
<dbReference type="RefSeq" id="XP_031551779.1">
    <property type="nucleotide sequence ID" value="XM_031695919.1"/>
</dbReference>
<comment type="pathway">
    <text evidence="3 17">Protein modification; protein glycosylation.</text>
</comment>
<evidence type="ECO:0000256" key="8">
    <source>
        <dbReference type="ARBA" id="ARBA00022723"/>
    </source>
</evidence>
<evidence type="ECO:0000256" key="15">
    <source>
        <dbReference type="ARBA" id="ARBA00023180"/>
    </source>
</evidence>
<dbReference type="InterPro" id="IPR000772">
    <property type="entry name" value="Ricin_B_lectin"/>
</dbReference>
<evidence type="ECO:0000256" key="4">
    <source>
        <dbReference type="ARBA" id="ARBA00005680"/>
    </source>
</evidence>
<proteinExistence type="inferred from homology"/>
<dbReference type="EC" id="2.4.1.-" evidence="17"/>
<dbReference type="Pfam" id="PF00652">
    <property type="entry name" value="Ricin_B_lectin"/>
    <property type="match status" value="1"/>
</dbReference>
<dbReference type="GO" id="GO:0030246">
    <property type="term" value="F:carbohydrate binding"/>
    <property type="evidence" value="ECO:0007669"/>
    <property type="project" value="UniProtKB-KW"/>
</dbReference>
<sequence>MAAKRIFNIIVITSTFWFSVTVLVLMFSNDMTRESLTMLNSPIVLPNAKNHKYMIGAGVQPLQPNAKHIKYPWEKDNADDSRGILASAKVMMGVIPRKNQGSKRKIYDASIGKMKDTMSLGEGGKPAFLQNDNDKKLAEKFFANHSFNWLLSDRISLDRTLEDVRSERCKAKHDTYPLNLPTTTVIICFHKERLSVLLRTVHSVINRTPPHLLKEVIVVDDFSQDPKLAKPLDDGIKEFTKVKVLRMTKREGLVRARLQGAYHAKGDVLTFLDSHCEATPGWAEPLLARIAESRANVVCPAIEVINADTFAYQGSTNADQRGGFSWDLFFKWKGIPPEEQKLRKDDSDPIRTPTMAGGLFSIHRQYFFDQGAYDEEMDIWGGENLELSFRIWMCGGRLEIITCSRVGHVFRKYTSPYKFPNGVEQTLTKNFNRLAEVWMDEYKDLYYNKKPQAKNNNYGDISKRVELRKRLGCKSFKWYIDNVYPDVQMPELNPPARGELRNPASGYCLDSLGAKPEHNARVGIYVCHGQGGNQMFVLSSKGEVIFEEENCLDASKTYAGAPVELMKCHGLGGNQKWQHEKKEGILKHVSTQQCLDRGSTDNQYAIMNPCDGRETQRWVFSHYREK</sequence>
<dbReference type="PANTHER" id="PTHR11675">
    <property type="entry name" value="N-ACETYLGALACTOSAMINYLTRANSFERASE"/>
    <property type="match status" value="1"/>
</dbReference>
<dbReference type="KEGG" id="aten:116289043"/>
<dbReference type="GeneID" id="116289043"/>
<dbReference type="OrthoDB" id="330637at2759"/>
<dbReference type="Gene3D" id="3.90.550.10">
    <property type="entry name" value="Spore Coat Polysaccharide Biosynthesis Protein SpsA, Chain A"/>
    <property type="match status" value="1"/>
</dbReference>
<keyword evidence="12 17" id="KW-0333">Golgi apparatus</keyword>
<keyword evidence="9 17" id="KW-0430">Lectin</keyword>
<evidence type="ECO:0000256" key="6">
    <source>
        <dbReference type="ARBA" id="ARBA00022679"/>
    </source>
</evidence>
<keyword evidence="6 17" id="KW-0808">Transferase</keyword>
<feature type="transmembrane region" description="Helical" evidence="17">
    <location>
        <begin position="7"/>
        <end position="27"/>
    </location>
</feature>
<evidence type="ECO:0000256" key="2">
    <source>
        <dbReference type="ARBA" id="ARBA00004323"/>
    </source>
</evidence>
<evidence type="ECO:0000256" key="3">
    <source>
        <dbReference type="ARBA" id="ARBA00004922"/>
    </source>
</evidence>
<evidence type="ECO:0000256" key="9">
    <source>
        <dbReference type="ARBA" id="ARBA00022734"/>
    </source>
</evidence>
<evidence type="ECO:0000256" key="16">
    <source>
        <dbReference type="ARBA" id="ARBA00023211"/>
    </source>
</evidence>
<evidence type="ECO:0000313" key="19">
    <source>
        <dbReference type="Proteomes" id="UP000515163"/>
    </source>
</evidence>
<dbReference type="GO" id="GO:0006493">
    <property type="term" value="P:protein O-linked glycosylation"/>
    <property type="evidence" value="ECO:0007669"/>
    <property type="project" value="TreeGrafter"/>
</dbReference>
<keyword evidence="7 17" id="KW-0812">Transmembrane</keyword>
<comment type="subcellular location">
    <subcellularLocation>
        <location evidence="2 17">Golgi apparatus membrane</location>
        <topology evidence="2 17">Single-pass type II membrane protein</topology>
    </subcellularLocation>
</comment>
<evidence type="ECO:0000256" key="12">
    <source>
        <dbReference type="ARBA" id="ARBA00023034"/>
    </source>
</evidence>
<comment type="similarity">
    <text evidence="4 17">Belongs to the glycosyltransferase 2 family. GalNAc-T subfamily.</text>
</comment>
<keyword evidence="16 17" id="KW-0464">Manganese</keyword>
<keyword evidence="8" id="KW-0479">Metal-binding</keyword>
<feature type="domain" description="Ricin B lectin" evidence="18">
    <location>
        <begin position="494"/>
        <end position="621"/>
    </location>
</feature>
<dbReference type="InParanoid" id="A0A6P8H5X9"/>
<dbReference type="Pfam" id="PF00535">
    <property type="entry name" value="Glycos_transf_2"/>
    <property type="match status" value="1"/>
</dbReference>